<dbReference type="Proteomes" id="UP001265700">
    <property type="component" value="Unassembled WGS sequence"/>
</dbReference>
<proteinExistence type="inferred from homology"/>
<organism evidence="6 7">
    <name type="scientific">Hydrogenophaga palleronii</name>
    <dbReference type="NCBI Taxonomy" id="65655"/>
    <lineage>
        <taxon>Bacteria</taxon>
        <taxon>Pseudomonadati</taxon>
        <taxon>Pseudomonadota</taxon>
        <taxon>Betaproteobacteria</taxon>
        <taxon>Burkholderiales</taxon>
        <taxon>Comamonadaceae</taxon>
        <taxon>Hydrogenophaga</taxon>
    </lineage>
</organism>
<protein>
    <submittedName>
        <fullName evidence="6">Lactate dehydrogenase-like 2-hydroxyacid dehydrogenase</fullName>
    </submittedName>
</protein>
<evidence type="ECO:0000313" key="6">
    <source>
        <dbReference type="EMBL" id="MDR7150517.1"/>
    </source>
</evidence>
<dbReference type="Pfam" id="PF00389">
    <property type="entry name" value="2-Hacid_dh"/>
    <property type="match status" value="1"/>
</dbReference>
<evidence type="ECO:0000256" key="1">
    <source>
        <dbReference type="ARBA" id="ARBA00023002"/>
    </source>
</evidence>
<keyword evidence="7" id="KW-1185">Reference proteome</keyword>
<sequence length="316" mass="33420">MSTDRPRVLQIGRLHATVEEGLQNSCAVVKVPGPPANELPLDAATASQVEALVTSAALGLPARWLDALPRLRVVSSFGVGTDKLPLDACRARGISVGYTPDVLNDCVADTAMAGLLAAARQVCAADRFVREGRWPQGPFALTTQVSGKRLGILGLGRIGQTIARRASGFDMEVAYHGRNPVPGVVWRYEASLTELAHWADFLVLAVSGGPPTRHMVNEAVLQALGPRGILVNVARGSVVDEAALVRCLQTGELGGAALDVFENEPHVPDALMALPHVVLMPHMASGTVETRQRMADQTLRNLHAGLGGEPMISPLP</sequence>
<dbReference type="RefSeq" id="WP_310316088.1">
    <property type="nucleotide sequence ID" value="NZ_JAVDWU010000004.1"/>
</dbReference>
<dbReference type="EMBL" id="JAVDWU010000004">
    <property type="protein sequence ID" value="MDR7150517.1"/>
    <property type="molecule type" value="Genomic_DNA"/>
</dbReference>
<dbReference type="PANTHER" id="PTHR10996">
    <property type="entry name" value="2-HYDROXYACID DEHYDROGENASE-RELATED"/>
    <property type="match status" value="1"/>
</dbReference>
<evidence type="ECO:0000256" key="2">
    <source>
        <dbReference type="ARBA" id="ARBA00023027"/>
    </source>
</evidence>
<reference evidence="6 7" key="1">
    <citation type="submission" date="2023-07" db="EMBL/GenBank/DDBJ databases">
        <title>Sorghum-associated microbial communities from plants grown in Nebraska, USA.</title>
        <authorList>
            <person name="Schachtman D."/>
        </authorList>
    </citation>
    <scope>NUCLEOTIDE SEQUENCE [LARGE SCALE GENOMIC DNA]</scope>
    <source>
        <strain evidence="6 7">4249</strain>
    </source>
</reference>
<dbReference type="SUPFAM" id="SSF51735">
    <property type="entry name" value="NAD(P)-binding Rossmann-fold domains"/>
    <property type="match status" value="1"/>
</dbReference>
<name>A0ABU1WN92_9BURK</name>
<comment type="similarity">
    <text evidence="3">Belongs to the D-isomer specific 2-hydroxyacid dehydrogenase family.</text>
</comment>
<evidence type="ECO:0000256" key="3">
    <source>
        <dbReference type="RuleBase" id="RU003719"/>
    </source>
</evidence>
<dbReference type="Gene3D" id="3.40.50.720">
    <property type="entry name" value="NAD(P)-binding Rossmann-like Domain"/>
    <property type="match status" value="2"/>
</dbReference>
<dbReference type="InterPro" id="IPR036291">
    <property type="entry name" value="NAD(P)-bd_dom_sf"/>
</dbReference>
<dbReference type="InterPro" id="IPR006139">
    <property type="entry name" value="D-isomer_2_OHA_DH_cat_dom"/>
</dbReference>
<accession>A0ABU1WN92</accession>
<feature type="domain" description="D-isomer specific 2-hydroxyacid dehydrogenase catalytic" evidence="4">
    <location>
        <begin position="43"/>
        <end position="314"/>
    </location>
</feature>
<evidence type="ECO:0000313" key="7">
    <source>
        <dbReference type="Proteomes" id="UP001265700"/>
    </source>
</evidence>
<dbReference type="PANTHER" id="PTHR10996:SF178">
    <property type="entry name" value="2-HYDROXYACID DEHYDROGENASE YGL185C-RELATED"/>
    <property type="match status" value="1"/>
</dbReference>
<feature type="domain" description="D-isomer specific 2-hydroxyacid dehydrogenase NAD-binding" evidence="5">
    <location>
        <begin position="113"/>
        <end position="284"/>
    </location>
</feature>
<keyword evidence="1 3" id="KW-0560">Oxidoreductase</keyword>
<dbReference type="InterPro" id="IPR050223">
    <property type="entry name" value="D-isomer_2-hydroxyacid_DH"/>
</dbReference>
<evidence type="ECO:0000259" key="4">
    <source>
        <dbReference type="Pfam" id="PF00389"/>
    </source>
</evidence>
<keyword evidence="2" id="KW-0520">NAD</keyword>
<dbReference type="CDD" id="cd12156">
    <property type="entry name" value="HPPR"/>
    <property type="match status" value="1"/>
</dbReference>
<comment type="caution">
    <text evidence="6">The sequence shown here is derived from an EMBL/GenBank/DDBJ whole genome shotgun (WGS) entry which is preliminary data.</text>
</comment>
<dbReference type="Pfam" id="PF02826">
    <property type="entry name" value="2-Hacid_dh_C"/>
    <property type="match status" value="1"/>
</dbReference>
<dbReference type="SUPFAM" id="SSF52283">
    <property type="entry name" value="Formate/glycerate dehydrogenase catalytic domain-like"/>
    <property type="match status" value="1"/>
</dbReference>
<dbReference type="InterPro" id="IPR006140">
    <property type="entry name" value="D-isomer_DH_NAD-bd"/>
</dbReference>
<gene>
    <name evidence="6" type="ORF">J2W49_002475</name>
</gene>
<evidence type="ECO:0000259" key="5">
    <source>
        <dbReference type="Pfam" id="PF02826"/>
    </source>
</evidence>